<dbReference type="FunFam" id="3.50.50.60:FF:000021">
    <property type="entry name" value="Ubiquinone biosynthesis monooxygenase COQ6"/>
    <property type="match status" value="1"/>
</dbReference>
<dbReference type="Proteomes" id="UP000295382">
    <property type="component" value="Unassembled WGS sequence"/>
</dbReference>
<evidence type="ECO:0000256" key="3">
    <source>
        <dbReference type="ARBA" id="ARBA00005349"/>
    </source>
</evidence>
<gene>
    <name evidence="9" type="ORF">EDC30_10415</name>
</gene>
<evidence type="ECO:0000313" key="10">
    <source>
        <dbReference type="Proteomes" id="UP000295382"/>
    </source>
</evidence>
<keyword evidence="6" id="KW-0560">Oxidoreductase</keyword>
<keyword evidence="4" id="KW-0285">Flavoprotein</keyword>
<proteinExistence type="inferred from homology"/>
<dbReference type="NCBIfam" id="TIGR01988">
    <property type="entry name" value="Ubi-OHases"/>
    <property type="match status" value="1"/>
</dbReference>
<name>A0A4R3HVU6_PAULE</name>
<evidence type="ECO:0000256" key="6">
    <source>
        <dbReference type="ARBA" id="ARBA00023002"/>
    </source>
</evidence>
<dbReference type="SUPFAM" id="SSF51905">
    <property type="entry name" value="FAD/NAD(P)-binding domain"/>
    <property type="match status" value="1"/>
</dbReference>
<comment type="similarity">
    <text evidence="3">Belongs to the UbiH/COQ6 family.</text>
</comment>
<dbReference type="AlphaFoldDB" id="A0A4R3HVU6"/>
<dbReference type="Pfam" id="PF01494">
    <property type="entry name" value="FAD_binding_3"/>
    <property type="match status" value="1"/>
</dbReference>
<dbReference type="UniPathway" id="UPA00232"/>
<evidence type="ECO:0000256" key="4">
    <source>
        <dbReference type="ARBA" id="ARBA00022630"/>
    </source>
</evidence>
<dbReference type="GO" id="GO:0110142">
    <property type="term" value="C:ubiquinone biosynthesis complex"/>
    <property type="evidence" value="ECO:0007669"/>
    <property type="project" value="UniProtKB-ARBA"/>
</dbReference>
<dbReference type="GO" id="GO:0006744">
    <property type="term" value="P:ubiquinone biosynthetic process"/>
    <property type="evidence" value="ECO:0007669"/>
    <property type="project" value="UniProtKB-UniPathway"/>
</dbReference>
<evidence type="ECO:0000256" key="2">
    <source>
        <dbReference type="ARBA" id="ARBA00004749"/>
    </source>
</evidence>
<evidence type="ECO:0000259" key="8">
    <source>
        <dbReference type="Pfam" id="PF01494"/>
    </source>
</evidence>
<comment type="caution">
    <text evidence="9">The sequence shown here is derived from an EMBL/GenBank/DDBJ whole genome shotgun (WGS) entry which is preliminary data.</text>
</comment>
<dbReference type="InterPro" id="IPR002938">
    <property type="entry name" value="FAD-bd"/>
</dbReference>
<evidence type="ECO:0000313" key="9">
    <source>
        <dbReference type="EMBL" id="TCS37218.1"/>
    </source>
</evidence>
<feature type="domain" description="FAD-binding" evidence="8">
    <location>
        <begin position="4"/>
        <end position="344"/>
    </location>
</feature>
<keyword evidence="7" id="KW-0503">Monooxygenase</keyword>
<comment type="cofactor">
    <cofactor evidence="1">
        <name>FAD</name>
        <dbReference type="ChEBI" id="CHEBI:57692"/>
    </cofactor>
</comment>
<dbReference type="RefSeq" id="WP_132258177.1">
    <property type="nucleotide sequence ID" value="NZ_SLZQ01000004.1"/>
</dbReference>
<dbReference type="InterPro" id="IPR010971">
    <property type="entry name" value="UbiH/COQ6"/>
</dbReference>
<keyword evidence="10" id="KW-1185">Reference proteome</keyword>
<organism evidence="9 10">
    <name type="scientific">Paucimonas lemoignei</name>
    <name type="common">Pseudomonas lemoignei</name>
    <dbReference type="NCBI Taxonomy" id="29443"/>
    <lineage>
        <taxon>Bacteria</taxon>
        <taxon>Pseudomonadati</taxon>
        <taxon>Pseudomonadota</taxon>
        <taxon>Betaproteobacteria</taxon>
        <taxon>Burkholderiales</taxon>
        <taxon>Burkholderiaceae</taxon>
        <taxon>Paucimonas</taxon>
    </lineage>
</organism>
<accession>A0A4R3HVU6</accession>
<dbReference type="GO" id="GO:0071949">
    <property type="term" value="F:FAD binding"/>
    <property type="evidence" value="ECO:0007669"/>
    <property type="project" value="InterPro"/>
</dbReference>
<protein>
    <submittedName>
        <fullName evidence="9">2-octaprenyl-3-methyl-6-methoxy-1,4-benzoquinol hydroxylase</fullName>
    </submittedName>
</protein>
<reference evidence="9 10" key="1">
    <citation type="submission" date="2019-03" db="EMBL/GenBank/DDBJ databases">
        <title>Genomic Encyclopedia of Type Strains, Phase IV (KMG-IV): sequencing the most valuable type-strain genomes for metagenomic binning, comparative biology and taxonomic classification.</title>
        <authorList>
            <person name="Goeker M."/>
        </authorList>
    </citation>
    <scope>NUCLEOTIDE SEQUENCE [LARGE SCALE GENOMIC DNA]</scope>
    <source>
        <strain evidence="9 10">DSM 7445</strain>
    </source>
</reference>
<dbReference type="PRINTS" id="PR00420">
    <property type="entry name" value="RNGMNOXGNASE"/>
</dbReference>
<sequence>MELQTDVCIVGNGAIGKVAALGLAQSGLRVSLLCGAATPASGSADAPWDVRVYAINHVARTLLSSVKVWGALHPERIAAVDAMDIRGDGAEKAGHLVFDSYGARVGELAWIIEDANLNQALDAALKFASNVQLVQGRAVRLETDADYARVTLENGDTLQAPLLVGADGAHSWVRHQCEIGMDYRSYGQRAVVTNFACEKPHRGVAYQWFTSEEGIIALLPLPGERVSLVWSAPEVLAQRLLSEPLEQLAQRLDHYCGSVLGRLTPLEPQAVKAFPLALIRPHAITAPRVALIGDAAHVVHPLAGHGMNLGFGDVAELLKVVAGREVQRDCGDARVLARYARARKEDILLMQLATDGLERLFSSNFEPLRIARNLGLNLVNRLPGIKRQLISHALGRQS</sequence>
<evidence type="ECO:0000256" key="1">
    <source>
        <dbReference type="ARBA" id="ARBA00001974"/>
    </source>
</evidence>
<dbReference type="GO" id="GO:0016705">
    <property type="term" value="F:oxidoreductase activity, acting on paired donors, with incorporation or reduction of molecular oxygen"/>
    <property type="evidence" value="ECO:0007669"/>
    <property type="project" value="InterPro"/>
</dbReference>
<dbReference type="OrthoDB" id="9769565at2"/>
<dbReference type="PANTHER" id="PTHR43876">
    <property type="entry name" value="UBIQUINONE BIOSYNTHESIS MONOOXYGENASE COQ6, MITOCHONDRIAL"/>
    <property type="match status" value="1"/>
</dbReference>
<dbReference type="InterPro" id="IPR036188">
    <property type="entry name" value="FAD/NAD-bd_sf"/>
</dbReference>
<keyword evidence="5" id="KW-0274">FAD</keyword>
<evidence type="ECO:0000256" key="5">
    <source>
        <dbReference type="ARBA" id="ARBA00022827"/>
    </source>
</evidence>
<comment type="pathway">
    <text evidence="2">Cofactor biosynthesis; ubiquinone biosynthesis.</text>
</comment>
<evidence type="ECO:0000256" key="7">
    <source>
        <dbReference type="ARBA" id="ARBA00023033"/>
    </source>
</evidence>
<dbReference type="PANTHER" id="PTHR43876:SF7">
    <property type="entry name" value="UBIQUINONE BIOSYNTHESIS MONOOXYGENASE COQ6, MITOCHONDRIAL"/>
    <property type="match status" value="1"/>
</dbReference>
<dbReference type="EMBL" id="SLZQ01000004">
    <property type="protein sequence ID" value="TCS37218.1"/>
    <property type="molecule type" value="Genomic_DNA"/>
</dbReference>
<dbReference type="Gene3D" id="3.50.50.60">
    <property type="entry name" value="FAD/NAD(P)-binding domain"/>
    <property type="match status" value="2"/>
</dbReference>
<dbReference type="InterPro" id="IPR051205">
    <property type="entry name" value="UbiH/COQ6_monooxygenase"/>
</dbReference>
<dbReference type="GO" id="GO:0004497">
    <property type="term" value="F:monooxygenase activity"/>
    <property type="evidence" value="ECO:0007669"/>
    <property type="project" value="UniProtKB-KW"/>
</dbReference>